<dbReference type="GO" id="GO:0048788">
    <property type="term" value="C:cytoskeleton of presynaptic active zone"/>
    <property type="evidence" value="ECO:0007669"/>
    <property type="project" value="TreeGrafter"/>
</dbReference>
<keyword evidence="6" id="KW-0206">Cytoskeleton</keyword>
<name>A0A310SBA4_9HYME</name>
<dbReference type="AlphaFoldDB" id="A0A310SBA4"/>
<dbReference type="EMBL" id="KQ765174">
    <property type="protein sequence ID" value="OAD54086.1"/>
    <property type="molecule type" value="Genomic_DNA"/>
</dbReference>
<feature type="coiled-coil region" evidence="9">
    <location>
        <begin position="74"/>
        <end position="133"/>
    </location>
</feature>
<dbReference type="OrthoDB" id="2019763at2759"/>
<keyword evidence="11" id="KW-1185">Reference proteome</keyword>
<evidence type="ECO:0000313" key="11">
    <source>
        <dbReference type="Proteomes" id="UP000250275"/>
    </source>
</evidence>
<keyword evidence="4" id="KW-0770">Synapse</keyword>
<evidence type="ECO:0000256" key="5">
    <source>
        <dbReference type="ARBA" id="ARBA00023054"/>
    </source>
</evidence>
<keyword evidence="3" id="KW-0597">Phosphoprotein</keyword>
<sequence length="187" mass="21228">MDSWDVGNAGIGIIMAGLNGTRRPTYEFGMGSEKIAGFRCTWSLNDPIRCLLQKQSMMVRQLEEELRMRMRGPNVEMQQQMEVLYNENEHLTREIAILRDTIKELELRIETQKQTLQARDESIKKLLEMLQNKGMGSFCKHGAERPSENLDTEQTSQELLVAFCCSRKRGGKDHVPADAVDGPEAGP</sequence>
<evidence type="ECO:0000313" key="10">
    <source>
        <dbReference type="EMBL" id="OAD54086.1"/>
    </source>
</evidence>
<dbReference type="GO" id="GO:0030424">
    <property type="term" value="C:axon"/>
    <property type="evidence" value="ECO:0007669"/>
    <property type="project" value="UniProtKB-SubCell"/>
</dbReference>
<dbReference type="GO" id="GO:0048167">
    <property type="term" value="P:regulation of synaptic plasticity"/>
    <property type="evidence" value="ECO:0007669"/>
    <property type="project" value="TreeGrafter"/>
</dbReference>
<evidence type="ECO:0000256" key="4">
    <source>
        <dbReference type="ARBA" id="ARBA00023018"/>
    </source>
</evidence>
<gene>
    <name evidence="10" type="ORF">WN48_08315</name>
</gene>
<evidence type="ECO:0000256" key="7">
    <source>
        <dbReference type="ARBA" id="ARBA00023273"/>
    </source>
</evidence>
<dbReference type="PANTHER" id="PTHR18861">
    <property type="entry name" value="ELKS/RAB6-INTERACTING/CAST PROTEIN"/>
    <property type="match status" value="1"/>
</dbReference>
<keyword evidence="7" id="KW-0966">Cell projection</keyword>
<evidence type="ECO:0000256" key="1">
    <source>
        <dbReference type="ARBA" id="ARBA00004245"/>
    </source>
</evidence>
<dbReference type="GO" id="GO:0007274">
    <property type="term" value="P:neuromuscular synaptic transmission"/>
    <property type="evidence" value="ECO:0007669"/>
    <property type="project" value="TreeGrafter"/>
</dbReference>
<evidence type="ECO:0000256" key="3">
    <source>
        <dbReference type="ARBA" id="ARBA00022553"/>
    </source>
</evidence>
<comment type="subcellular location">
    <subcellularLocation>
        <location evidence="1">Cytoplasm</location>
        <location evidence="1">Cytoskeleton</location>
    </subcellularLocation>
    <subcellularLocation>
        <location evidence="8">Presynapse</location>
    </subcellularLocation>
</comment>
<proteinExistence type="predicted"/>
<dbReference type="GO" id="GO:0098882">
    <property type="term" value="F:structural constituent of presynaptic active zone"/>
    <property type="evidence" value="ECO:0007669"/>
    <property type="project" value="TreeGrafter"/>
</dbReference>
<reference evidence="10 11" key="1">
    <citation type="submission" date="2015-07" db="EMBL/GenBank/DDBJ databases">
        <title>The genome of Eufriesea mexicana.</title>
        <authorList>
            <person name="Pan H."/>
            <person name="Kapheim K."/>
        </authorList>
    </citation>
    <scope>NUCLEOTIDE SEQUENCE [LARGE SCALE GENOMIC DNA]</scope>
    <source>
        <strain evidence="10">0111107269</strain>
        <tissue evidence="10">Whole body</tissue>
    </source>
</reference>
<dbReference type="Proteomes" id="UP000250275">
    <property type="component" value="Unassembled WGS sequence"/>
</dbReference>
<evidence type="ECO:0000256" key="8">
    <source>
        <dbReference type="ARBA" id="ARBA00034106"/>
    </source>
</evidence>
<protein>
    <submittedName>
        <fullName evidence="10">ELKS/Rab6-interacting/CAST family member 1</fullName>
    </submittedName>
</protein>
<evidence type="ECO:0000256" key="6">
    <source>
        <dbReference type="ARBA" id="ARBA00023212"/>
    </source>
</evidence>
<evidence type="ECO:0000256" key="9">
    <source>
        <dbReference type="SAM" id="Coils"/>
    </source>
</evidence>
<keyword evidence="5 9" id="KW-0175">Coiled coil</keyword>
<keyword evidence="2" id="KW-0963">Cytoplasm</keyword>
<dbReference type="InterPro" id="IPR019323">
    <property type="entry name" value="ELKS/CAST"/>
</dbReference>
<evidence type="ECO:0000256" key="2">
    <source>
        <dbReference type="ARBA" id="ARBA00022490"/>
    </source>
</evidence>
<accession>A0A310SBA4</accession>
<organism evidence="10 11">
    <name type="scientific">Eufriesea mexicana</name>
    <dbReference type="NCBI Taxonomy" id="516756"/>
    <lineage>
        <taxon>Eukaryota</taxon>
        <taxon>Metazoa</taxon>
        <taxon>Ecdysozoa</taxon>
        <taxon>Arthropoda</taxon>
        <taxon>Hexapoda</taxon>
        <taxon>Insecta</taxon>
        <taxon>Pterygota</taxon>
        <taxon>Neoptera</taxon>
        <taxon>Endopterygota</taxon>
        <taxon>Hymenoptera</taxon>
        <taxon>Apocrita</taxon>
        <taxon>Aculeata</taxon>
        <taxon>Apoidea</taxon>
        <taxon>Anthophila</taxon>
        <taxon>Apidae</taxon>
        <taxon>Eufriesea</taxon>
    </lineage>
</organism>
<dbReference type="PANTHER" id="PTHR18861:SF0">
    <property type="entry name" value="BRUCHPILOT, ISOFORM J"/>
    <property type="match status" value="1"/>
</dbReference>
<dbReference type="Pfam" id="PF10174">
    <property type="entry name" value="Cast"/>
    <property type="match status" value="1"/>
</dbReference>